<dbReference type="SUPFAM" id="SSF55729">
    <property type="entry name" value="Acyl-CoA N-acyltransferases (Nat)"/>
    <property type="match status" value="1"/>
</dbReference>
<dbReference type="InterPro" id="IPR000182">
    <property type="entry name" value="GNAT_dom"/>
</dbReference>
<dbReference type="AlphaFoldDB" id="G8PES5"/>
<proteinExistence type="predicted"/>
<keyword evidence="5" id="KW-1185">Reference proteome</keyword>
<sequence>MELLFKIAKIENLPQIVEIYNQSIPGRLATADLKSVTVEDRREWFLEHRNNRPIWIIMDKNRVIGWISLSDFYGREAYRSTAEVSIYLADTAHGKGVGTKALKFTEEKAPHLGINRLVAFIFAHNEASKHIFSKAGFELWGEMPEVANMDGQLRSLDIFGKKIVNLRK</sequence>
<dbReference type="eggNOG" id="COG1247">
    <property type="taxonomic scope" value="Bacteria"/>
</dbReference>
<dbReference type="HOGENOM" id="CLU_013985_4_3_9"/>
<feature type="domain" description="N-acetyltransferase" evidence="3">
    <location>
        <begin position="3"/>
        <end position="154"/>
    </location>
</feature>
<accession>G8PES5</accession>
<dbReference type="Pfam" id="PF13302">
    <property type="entry name" value="Acetyltransf_3"/>
    <property type="match status" value="1"/>
</dbReference>
<dbReference type="GO" id="GO:0016747">
    <property type="term" value="F:acyltransferase activity, transferring groups other than amino-acyl groups"/>
    <property type="evidence" value="ECO:0007669"/>
    <property type="project" value="InterPro"/>
</dbReference>
<protein>
    <submittedName>
        <fullName evidence="4">Phosphinothricin acetyltransferase YwnH</fullName>
    </submittedName>
</protein>
<dbReference type="PANTHER" id="PTHR43072">
    <property type="entry name" value="N-ACETYLTRANSFERASE"/>
    <property type="match status" value="1"/>
</dbReference>
<dbReference type="RefSeq" id="WP_014214653.1">
    <property type="nucleotide sequence ID" value="NC_016605.1"/>
</dbReference>
<dbReference type="STRING" id="701521.PECL_129"/>
<reference evidence="4 5" key="1">
    <citation type="journal article" date="2012" name="J. Bacteriol.">
        <title>Complete Genome Sequence of the Beer Spoilage Organism Pediococcus claussenii ATCC BAA-344T.</title>
        <authorList>
            <person name="Pittet V."/>
            <person name="Abegunde T."/>
            <person name="Marfleet T."/>
            <person name="Haakensen M."/>
            <person name="Morrow K."/>
            <person name="Jayaprakash T."/>
            <person name="Schroeder K."/>
            <person name="Trost B."/>
            <person name="Byrns S."/>
            <person name="Bergsveinson J."/>
            <person name="Kusalik A."/>
            <person name="Ziola B."/>
        </authorList>
    </citation>
    <scope>NUCLEOTIDE SEQUENCE [LARGE SCALE GENOMIC DNA]</scope>
    <source>
        <strain evidence="4 5">ATCC BAA-344</strain>
    </source>
</reference>
<organism evidence="4 5">
    <name type="scientific">Pediococcus claussenii (strain ATCC BAA-344 / DSM 14800 / JCM 18046 / KCTC 3811 / LMG 21948 / P06)</name>
    <dbReference type="NCBI Taxonomy" id="701521"/>
    <lineage>
        <taxon>Bacteria</taxon>
        <taxon>Bacillati</taxon>
        <taxon>Bacillota</taxon>
        <taxon>Bacilli</taxon>
        <taxon>Lactobacillales</taxon>
        <taxon>Lactobacillaceae</taxon>
        <taxon>Pediococcus</taxon>
    </lineage>
</organism>
<evidence type="ECO:0000313" key="5">
    <source>
        <dbReference type="Proteomes" id="UP000005444"/>
    </source>
</evidence>
<evidence type="ECO:0000256" key="2">
    <source>
        <dbReference type="ARBA" id="ARBA00023315"/>
    </source>
</evidence>
<evidence type="ECO:0000259" key="3">
    <source>
        <dbReference type="PROSITE" id="PS51186"/>
    </source>
</evidence>
<evidence type="ECO:0000256" key="1">
    <source>
        <dbReference type="ARBA" id="ARBA00022679"/>
    </source>
</evidence>
<dbReference type="PATRIC" id="fig|701521.8.peg.120"/>
<dbReference type="InterPro" id="IPR016181">
    <property type="entry name" value="Acyl_CoA_acyltransferase"/>
</dbReference>
<name>G8PES5_PEDCP</name>
<dbReference type="Proteomes" id="UP000005444">
    <property type="component" value="Chromosome"/>
</dbReference>
<dbReference type="KEGG" id="pce:PECL_129"/>
<dbReference type="Gene3D" id="3.40.630.30">
    <property type="match status" value="1"/>
</dbReference>
<dbReference type="EMBL" id="CP003137">
    <property type="protein sequence ID" value="AEV94455.1"/>
    <property type="molecule type" value="Genomic_DNA"/>
</dbReference>
<keyword evidence="1" id="KW-0808">Transferase</keyword>
<dbReference type="CDD" id="cd04301">
    <property type="entry name" value="NAT_SF"/>
    <property type="match status" value="1"/>
</dbReference>
<dbReference type="PROSITE" id="PS51186">
    <property type="entry name" value="GNAT"/>
    <property type="match status" value="1"/>
</dbReference>
<dbReference type="PANTHER" id="PTHR43072:SF23">
    <property type="entry name" value="UPF0039 PROTEIN C11D3.02C"/>
    <property type="match status" value="1"/>
</dbReference>
<gene>
    <name evidence="4" type="primary">ywnH</name>
    <name evidence="4" type="ordered locus">PECL_129</name>
</gene>
<evidence type="ECO:0000313" key="4">
    <source>
        <dbReference type="EMBL" id="AEV94455.1"/>
    </source>
</evidence>
<keyword evidence="2" id="KW-0012">Acyltransferase</keyword>